<dbReference type="EMBL" id="RSDZ01000102">
    <property type="protein sequence ID" value="RXG43692.1"/>
    <property type="molecule type" value="Genomic_DNA"/>
</dbReference>
<protein>
    <recommendedName>
        <fullName evidence="2">Phospholipase/carboxylesterase/thioesterase domain-containing protein</fullName>
    </recommendedName>
</protein>
<dbReference type="Gene3D" id="3.40.50.1820">
    <property type="entry name" value="alpha/beta hydrolase"/>
    <property type="match status" value="1"/>
</dbReference>
<dbReference type="InterPro" id="IPR050565">
    <property type="entry name" value="LYPA1-2/EST-like"/>
</dbReference>
<feature type="domain" description="Phospholipase/carboxylesterase/thioesterase" evidence="2">
    <location>
        <begin position="31"/>
        <end position="156"/>
    </location>
</feature>
<reference evidence="3 4" key="1">
    <citation type="submission" date="2018-12" db="EMBL/GenBank/DDBJ databases">
        <title>Genome of Verticillium dahliae isolate Getta Getta.</title>
        <authorList>
            <person name="Gardiner D.M."/>
        </authorList>
    </citation>
    <scope>NUCLEOTIDE SEQUENCE [LARGE SCALE GENOMIC DNA]</scope>
    <source>
        <strain evidence="3 4">Getta Getta</strain>
    </source>
</reference>
<dbReference type="SUPFAM" id="SSF53474">
    <property type="entry name" value="alpha/beta-Hydrolases"/>
    <property type="match status" value="1"/>
</dbReference>
<sequence length="266" mass="28492">MPARVPTEADFAHLASSPAVKIALTWPKPAELTTSFLIVFHGLGDHEIPYAGFAEGVNLPGVLSIAVQGTTPLPLALLGDPDAQPGRNFHWGDDIKIDDATGEIDPDPGYEKAETIVRDRLIKETLIDKLGWSLGDIMFFGFGQGGSLALGLASKLRVGPPLEEEQEGKAPGDAAFKGVLSLGGPLPRSMVPTVSARGKAKTKVLALQFELDEIEELKAEFENVEVAHWRRKGVSMPREKEEMVPIMKFFADCLNDGVTGVGGPSV</sequence>
<evidence type="ECO:0000259" key="2">
    <source>
        <dbReference type="Pfam" id="PF02230"/>
    </source>
</evidence>
<dbReference type="Pfam" id="PF02230">
    <property type="entry name" value="Abhydrolase_2"/>
    <property type="match status" value="1"/>
</dbReference>
<dbReference type="PANTHER" id="PTHR10655:SF67">
    <property type="entry name" value="PHOSPHOLIPASE_CARBOXYLESTERASE SUPERFAMILY (AFU_ORTHOLOGUE AFUA_5G09340)"/>
    <property type="match status" value="1"/>
</dbReference>
<evidence type="ECO:0000313" key="4">
    <source>
        <dbReference type="Proteomes" id="UP000288725"/>
    </source>
</evidence>
<dbReference type="PANTHER" id="PTHR10655">
    <property type="entry name" value="LYSOPHOSPHOLIPASE-RELATED"/>
    <property type="match status" value="1"/>
</dbReference>
<evidence type="ECO:0000256" key="1">
    <source>
        <dbReference type="ARBA" id="ARBA00006499"/>
    </source>
</evidence>
<accession>A0A444RR75</accession>
<dbReference type="Proteomes" id="UP000288725">
    <property type="component" value="Chromosome 1"/>
</dbReference>
<gene>
    <name evidence="3" type="ORF">VDGE_01303</name>
</gene>
<dbReference type="GO" id="GO:0008474">
    <property type="term" value="F:palmitoyl-(protein) hydrolase activity"/>
    <property type="evidence" value="ECO:0007669"/>
    <property type="project" value="TreeGrafter"/>
</dbReference>
<comment type="similarity">
    <text evidence="1">Belongs to the AB hydrolase superfamily. AB hydrolase 2 family.</text>
</comment>
<comment type="caution">
    <text evidence="3">The sequence shown here is derived from an EMBL/GenBank/DDBJ whole genome shotgun (WGS) entry which is preliminary data.</text>
</comment>
<dbReference type="InterPro" id="IPR003140">
    <property type="entry name" value="PLipase/COase/thioEstase"/>
</dbReference>
<dbReference type="InterPro" id="IPR029058">
    <property type="entry name" value="AB_hydrolase_fold"/>
</dbReference>
<dbReference type="GO" id="GO:0005737">
    <property type="term" value="C:cytoplasm"/>
    <property type="evidence" value="ECO:0007669"/>
    <property type="project" value="TreeGrafter"/>
</dbReference>
<dbReference type="AlphaFoldDB" id="A0A444RR75"/>
<evidence type="ECO:0000313" key="3">
    <source>
        <dbReference type="EMBL" id="RXG43692.1"/>
    </source>
</evidence>
<organism evidence="3 4">
    <name type="scientific">Verticillium dahliae</name>
    <name type="common">Verticillium wilt</name>
    <dbReference type="NCBI Taxonomy" id="27337"/>
    <lineage>
        <taxon>Eukaryota</taxon>
        <taxon>Fungi</taxon>
        <taxon>Dikarya</taxon>
        <taxon>Ascomycota</taxon>
        <taxon>Pezizomycotina</taxon>
        <taxon>Sordariomycetes</taxon>
        <taxon>Hypocreomycetidae</taxon>
        <taxon>Glomerellales</taxon>
        <taxon>Plectosphaerellaceae</taxon>
        <taxon>Verticillium</taxon>
    </lineage>
</organism>
<dbReference type="GO" id="GO:0052689">
    <property type="term" value="F:carboxylic ester hydrolase activity"/>
    <property type="evidence" value="ECO:0007669"/>
    <property type="project" value="TreeGrafter"/>
</dbReference>
<name>A0A444RR75_VERDA</name>
<proteinExistence type="inferred from homology"/>